<dbReference type="PIRSF" id="PIRSF000137">
    <property type="entry name" value="Alcohol_oxidase"/>
    <property type="match status" value="1"/>
</dbReference>
<accession>A0A8H6XR97</accession>
<dbReference type="PANTHER" id="PTHR11552:SF201">
    <property type="entry name" value="GLUCOSE-METHANOL-CHOLINE OXIDOREDUCTASE N-TERMINAL DOMAIN-CONTAINING PROTEIN"/>
    <property type="match status" value="1"/>
</dbReference>
<dbReference type="Gene3D" id="3.30.560.10">
    <property type="entry name" value="Glucose Oxidase, domain 3"/>
    <property type="match status" value="1"/>
</dbReference>
<keyword evidence="5 8" id="KW-0274">FAD</keyword>
<feature type="domain" description="Glucose-methanol-choline oxidoreductase N-terminal" evidence="11">
    <location>
        <begin position="282"/>
        <end position="296"/>
    </location>
</feature>
<gene>
    <name evidence="12" type="ORF">MVEN_01664900</name>
</gene>
<evidence type="ECO:0000256" key="8">
    <source>
        <dbReference type="PIRSR" id="PIRSR000137-2"/>
    </source>
</evidence>
<dbReference type="PANTHER" id="PTHR11552">
    <property type="entry name" value="GLUCOSE-METHANOL-CHOLINE GMC OXIDOREDUCTASE"/>
    <property type="match status" value="1"/>
</dbReference>
<organism evidence="12 13">
    <name type="scientific">Mycena venus</name>
    <dbReference type="NCBI Taxonomy" id="2733690"/>
    <lineage>
        <taxon>Eukaryota</taxon>
        <taxon>Fungi</taxon>
        <taxon>Dikarya</taxon>
        <taxon>Basidiomycota</taxon>
        <taxon>Agaricomycotina</taxon>
        <taxon>Agaricomycetes</taxon>
        <taxon>Agaricomycetidae</taxon>
        <taxon>Agaricales</taxon>
        <taxon>Marasmiineae</taxon>
        <taxon>Mycenaceae</taxon>
        <taxon>Mycena</taxon>
    </lineage>
</organism>
<dbReference type="Pfam" id="PF05199">
    <property type="entry name" value="GMC_oxred_C"/>
    <property type="match status" value="1"/>
</dbReference>
<keyword evidence="4" id="KW-0732">Signal</keyword>
<evidence type="ECO:0000313" key="12">
    <source>
        <dbReference type="EMBL" id="KAF7345021.1"/>
    </source>
</evidence>
<dbReference type="InterPro" id="IPR012132">
    <property type="entry name" value="GMC_OxRdtase"/>
</dbReference>
<name>A0A8H6XR97_9AGAR</name>
<comment type="cofactor">
    <cofactor evidence="1 8">
        <name>FAD</name>
        <dbReference type="ChEBI" id="CHEBI:57692"/>
    </cofactor>
</comment>
<feature type="binding site" evidence="8">
    <location>
        <position position="241"/>
    </location>
    <ligand>
        <name>FAD</name>
        <dbReference type="ChEBI" id="CHEBI:57692"/>
    </ligand>
</feature>
<evidence type="ECO:0000313" key="13">
    <source>
        <dbReference type="Proteomes" id="UP000620124"/>
    </source>
</evidence>
<comment type="similarity">
    <text evidence="2 9">Belongs to the GMC oxidoreductase family.</text>
</comment>
<reference evidence="12" key="1">
    <citation type="submission" date="2020-05" db="EMBL/GenBank/DDBJ databases">
        <title>Mycena genomes resolve the evolution of fungal bioluminescence.</title>
        <authorList>
            <person name="Tsai I.J."/>
        </authorList>
    </citation>
    <scope>NUCLEOTIDE SEQUENCE</scope>
    <source>
        <strain evidence="12">CCC161011</strain>
    </source>
</reference>
<dbReference type="SUPFAM" id="SSF54373">
    <property type="entry name" value="FAD-linked reductases, C-terminal domain"/>
    <property type="match status" value="1"/>
</dbReference>
<dbReference type="InterPro" id="IPR036188">
    <property type="entry name" value="FAD/NAD-bd_sf"/>
</dbReference>
<dbReference type="AlphaFoldDB" id="A0A8H6XR97"/>
<dbReference type="SUPFAM" id="SSF51905">
    <property type="entry name" value="FAD/NAD(P)-binding domain"/>
    <property type="match status" value="1"/>
</dbReference>
<evidence type="ECO:0000256" key="6">
    <source>
        <dbReference type="ARBA" id="ARBA00023002"/>
    </source>
</evidence>
<dbReference type="PROSITE" id="PS00623">
    <property type="entry name" value="GMC_OXRED_1"/>
    <property type="match status" value="1"/>
</dbReference>
<feature type="domain" description="Glucose-methanol-choline oxidoreductase N-terminal" evidence="10">
    <location>
        <begin position="90"/>
        <end position="113"/>
    </location>
</feature>
<evidence type="ECO:0000259" key="10">
    <source>
        <dbReference type="PROSITE" id="PS00623"/>
    </source>
</evidence>
<protein>
    <submittedName>
        <fullName evidence="12">GMC oxidoreductase</fullName>
    </submittedName>
</protein>
<keyword evidence="3 9" id="KW-0285">Flavoprotein</keyword>
<evidence type="ECO:0000256" key="5">
    <source>
        <dbReference type="ARBA" id="ARBA00022827"/>
    </source>
</evidence>
<dbReference type="Pfam" id="PF00732">
    <property type="entry name" value="GMC_oxred_N"/>
    <property type="match status" value="1"/>
</dbReference>
<dbReference type="Proteomes" id="UP000620124">
    <property type="component" value="Unassembled WGS sequence"/>
</dbReference>
<evidence type="ECO:0000256" key="1">
    <source>
        <dbReference type="ARBA" id="ARBA00001974"/>
    </source>
</evidence>
<keyword evidence="6" id="KW-0560">Oxidoreductase</keyword>
<dbReference type="Gene3D" id="3.50.50.60">
    <property type="entry name" value="FAD/NAD(P)-binding domain"/>
    <property type="match status" value="1"/>
</dbReference>
<evidence type="ECO:0000256" key="9">
    <source>
        <dbReference type="RuleBase" id="RU003968"/>
    </source>
</evidence>
<dbReference type="InterPro" id="IPR000172">
    <property type="entry name" value="GMC_OxRdtase_N"/>
</dbReference>
<proteinExistence type="inferred from homology"/>
<evidence type="ECO:0000256" key="2">
    <source>
        <dbReference type="ARBA" id="ARBA00010790"/>
    </source>
</evidence>
<dbReference type="PROSITE" id="PS00624">
    <property type="entry name" value="GMC_OXRED_2"/>
    <property type="match status" value="1"/>
</dbReference>
<dbReference type="OrthoDB" id="269227at2759"/>
<dbReference type="GO" id="GO:0016614">
    <property type="term" value="F:oxidoreductase activity, acting on CH-OH group of donors"/>
    <property type="evidence" value="ECO:0007669"/>
    <property type="project" value="InterPro"/>
</dbReference>
<evidence type="ECO:0000256" key="3">
    <source>
        <dbReference type="ARBA" id="ARBA00022630"/>
    </source>
</evidence>
<comment type="caution">
    <text evidence="12">The sequence shown here is derived from an EMBL/GenBank/DDBJ whole genome shotgun (WGS) entry which is preliminary data.</text>
</comment>
<keyword evidence="7" id="KW-0325">Glycoprotein</keyword>
<dbReference type="InterPro" id="IPR007867">
    <property type="entry name" value="GMC_OxRtase_C"/>
</dbReference>
<dbReference type="GO" id="GO:0050660">
    <property type="term" value="F:flavin adenine dinucleotide binding"/>
    <property type="evidence" value="ECO:0007669"/>
    <property type="project" value="InterPro"/>
</dbReference>
<evidence type="ECO:0000256" key="4">
    <source>
        <dbReference type="ARBA" id="ARBA00022729"/>
    </source>
</evidence>
<keyword evidence="13" id="KW-1185">Reference proteome</keyword>
<evidence type="ECO:0000259" key="11">
    <source>
        <dbReference type="PROSITE" id="PS00624"/>
    </source>
</evidence>
<dbReference type="EMBL" id="JACAZI010000014">
    <property type="protein sequence ID" value="KAF7345021.1"/>
    <property type="molecule type" value="Genomic_DNA"/>
</dbReference>
<evidence type="ECO:0000256" key="7">
    <source>
        <dbReference type="ARBA" id="ARBA00023180"/>
    </source>
</evidence>
<sequence>MSAQHDISGKTFNYVIIGGGTAGLALASRLSEDPSITVAVLEAGEANLEDPNILLPAQFGKTFGNPKYDWAFLTEKQQFSNGKEFIWSRGKGLGGSSGLNLCAWIKPPAADIDAIEKLGNPGWNWDEYIRYSRRSESFHPPAQEQMDLYPHTYETKLHGTSGPIHTTIPFHCHAIDLLFQKTLVNKGLKTIKDPYGGDINGTWIANANYDPQTWTRSYATTGYFLPARDRPNLTVLTEATVTRILFDDVVTGQQLTATGVEFVNNKGTCQVYAEREVILSAGAIQSPQILELSGIGRPEILKKIGVELKIELDGVGENVQDHTLVGVSFELAGSPEMYAGMRDPLKLQFVSEKVAARGVQESHLLPTSRYLQRPQKLPLLFNVQQQTSHQVEYSRQASESNSTCNWHVLTTKMALTSRYSHSRAFSQSKFFPSIYFLIVVLKLVSYRISAPEPQKSYITILSVLNHPLSRGTIHAKSGDPFDLPSIDPHYFEKDFDLEILVQHIKYVRTMVDAEPLKSSVIREVDPGPNCKNTDGSGFETDYIKNTHGTSWRKSLLSRSGRNILKLLLDTIGSCSMLPREKQGVVDPELKVINGGWIFVTLTNPVRSMEPIISVSWISVSSRFTSRLIPKVGGF</sequence>